<evidence type="ECO:0000313" key="1">
    <source>
        <dbReference type="EMBL" id="BAT95422.1"/>
    </source>
</evidence>
<protein>
    <submittedName>
        <fullName evidence="1">Uncharacterized protein</fullName>
    </submittedName>
</protein>
<dbReference type="EMBL" id="AP015041">
    <property type="protein sequence ID" value="BAT95422.1"/>
    <property type="molecule type" value="Genomic_DNA"/>
</dbReference>
<proteinExistence type="predicted"/>
<evidence type="ECO:0000313" key="2">
    <source>
        <dbReference type="Proteomes" id="UP000291084"/>
    </source>
</evidence>
<accession>A0A0S3SRI5</accession>
<sequence>MTWTTTIAVFFVQQTPKNTTRTIFPFLHRGSPSTPLPFLLKPSPWRPISCCSNPKSNHCSTARASRAILNASPSSAASETCRRTQKSQTPLMHEASTAITEDHLRLLQCLATEASVIEKTTAMPTSFTRKFQNQQNSNSSKP</sequence>
<keyword evidence="2" id="KW-1185">Reference proteome</keyword>
<name>A0A0S3SRI5_PHAAN</name>
<gene>
    <name evidence="1" type="primary">Vigan.08G213900</name>
    <name evidence="1" type="ORF">VIGAN_08213900</name>
</gene>
<reference evidence="1 2" key="1">
    <citation type="journal article" date="2015" name="Sci. Rep.">
        <title>The power of single molecule real-time sequencing technology in the de novo assembly of a eukaryotic genome.</title>
        <authorList>
            <person name="Sakai H."/>
            <person name="Naito K."/>
            <person name="Ogiso-Tanaka E."/>
            <person name="Takahashi Y."/>
            <person name="Iseki K."/>
            <person name="Muto C."/>
            <person name="Satou K."/>
            <person name="Teruya K."/>
            <person name="Shiroma A."/>
            <person name="Shimoji M."/>
            <person name="Hirano T."/>
            <person name="Itoh T."/>
            <person name="Kaga A."/>
            <person name="Tomooka N."/>
        </authorList>
    </citation>
    <scope>NUCLEOTIDE SEQUENCE [LARGE SCALE GENOMIC DNA]</scope>
    <source>
        <strain evidence="2">cv. Shumari</strain>
    </source>
</reference>
<organism evidence="1 2">
    <name type="scientific">Vigna angularis var. angularis</name>
    <dbReference type="NCBI Taxonomy" id="157739"/>
    <lineage>
        <taxon>Eukaryota</taxon>
        <taxon>Viridiplantae</taxon>
        <taxon>Streptophyta</taxon>
        <taxon>Embryophyta</taxon>
        <taxon>Tracheophyta</taxon>
        <taxon>Spermatophyta</taxon>
        <taxon>Magnoliopsida</taxon>
        <taxon>eudicotyledons</taxon>
        <taxon>Gunneridae</taxon>
        <taxon>Pentapetalae</taxon>
        <taxon>rosids</taxon>
        <taxon>fabids</taxon>
        <taxon>Fabales</taxon>
        <taxon>Fabaceae</taxon>
        <taxon>Papilionoideae</taxon>
        <taxon>50 kb inversion clade</taxon>
        <taxon>NPAAA clade</taxon>
        <taxon>indigoferoid/millettioid clade</taxon>
        <taxon>Phaseoleae</taxon>
        <taxon>Vigna</taxon>
    </lineage>
</organism>
<dbReference type="AlphaFoldDB" id="A0A0S3SRI5"/>
<dbReference type="Proteomes" id="UP000291084">
    <property type="component" value="Chromosome 8"/>
</dbReference>